<accession>A0ABY9B1K8</accession>
<proteinExistence type="predicted"/>
<reference evidence="3" key="1">
    <citation type="journal article" date="2024" name="Nature">
        <title>Anoxygenic phototroph of the Chloroflexota uses a type I reaction centre.</title>
        <authorList>
            <person name="Tsuji J.M."/>
            <person name="Shaw N.A."/>
            <person name="Nagashima S."/>
            <person name="Venkiteswaran J.J."/>
            <person name="Schiff S.L."/>
            <person name="Watanabe T."/>
            <person name="Fukui M."/>
            <person name="Hanada S."/>
            <person name="Tank M."/>
            <person name="Neufeld J.D."/>
        </authorList>
    </citation>
    <scope>NUCLEOTIDE SEQUENCE</scope>
    <source>
        <strain evidence="3">L227-S17</strain>
    </source>
</reference>
<dbReference type="Proteomes" id="UP001431572">
    <property type="component" value="Chromosome 1"/>
</dbReference>
<keyword evidence="1" id="KW-0732">Signal</keyword>
<dbReference type="RefSeq" id="WP_341468935.1">
    <property type="nucleotide sequence ID" value="NZ_CP128399.1"/>
</dbReference>
<dbReference type="InterPro" id="IPR054539">
    <property type="entry name" value="Beta-prop_PDH"/>
</dbReference>
<evidence type="ECO:0000313" key="4">
    <source>
        <dbReference type="Proteomes" id="UP001431572"/>
    </source>
</evidence>
<dbReference type="Gene3D" id="2.120.10.30">
    <property type="entry name" value="TolB, C-terminal domain"/>
    <property type="match status" value="1"/>
</dbReference>
<sequence>MISNRFKPMALILALFAIINLLVACGNEAITTITPATTTSTTLATTSASTTAATTPLQTSATTATTAATTVVSTTPAIIASKVATSAQPTPTIGNVYPSGPAPTAATPTGGLVSVQLQIPEQLRKRGFTVSHTLNLPAGFSASLYALLDEGVRFMTLSPDGVVFVSEMGSGQVVLLKDNNGVAERVSFAVGLDAPHGLAFHVSNGITYLYVAEMTRVVRFAYQPGQQRADKKETIVTGIPGGGNHRTRTIVFGKDGKMYLSVGSSCNVCEESDQRRGSVLQFNDDGTNGRIFSTGLRNGVGLVVNPFTGELWETENGRDSLGDNIPPEEINILTDGGHYGWPYCYSNGVWDGNFGKRDQAFCNTTIKPVLPMQAHSAPLGIDIYTGKQFPVDYMGDAFVGFHGSWNRNEKTGYKVVRLRVKDGRPVSYEDFATGWLVNGQAWGRPVMPMMAADGSLLLSDDMANAVYRITYTRQ</sequence>
<dbReference type="InterPro" id="IPR011042">
    <property type="entry name" value="6-blade_b-propeller_TolB-like"/>
</dbReference>
<dbReference type="PROSITE" id="PS51257">
    <property type="entry name" value="PROKAR_LIPOPROTEIN"/>
    <property type="match status" value="1"/>
</dbReference>
<gene>
    <name evidence="3" type="ORF">OZ401_000288</name>
</gene>
<dbReference type="InterPro" id="IPR011041">
    <property type="entry name" value="Quinoprot_gluc/sorb_DH_b-prop"/>
</dbReference>
<feature type="domain" description="Pyrroloquinoline quinone-dependent pyranose dehydrogenase beta-propeller" evidence="2">
    <location>
        <begin position="137"/>
        <end position="429"/>
    </location>
</feature>
<feature type="chain" id="PRO_5047549409" evidence="1">
    <location>
        <begin position="25"/>
        <end position="474"/>
    </location>
</feature>
<dbReference type="EMBL" id="CP128399">
    <property type="protein sequence ID" value="WJW67040.1"/>
    <property type="molecule type" value="Genomic_DNA"/>
</dbReference>
<evidence type="ECO:0000313" key="3">
    <source>
        <dbReference type="EMBL" id="WJW67040.1"/>
    </source>
</evidence>
<organism evidence="3 4">
    <name type="scientific">Candidatus Chlorohelix allophototropha</name>
    <dbReference type="NCBI Taxonomy" id="3003348"/>
    <lineage>
        <taxon>Bacteria</taxon>
        <taxon>Bacillati</taxon>
        <taxon>Chloroflexota</taxon>
        <taxon>Chloroflexia</taxon>
        <taxon>Candidatus Chloroheliales</taxon>
        <taxon>Candidatus Chloroheliaceae</taxon>
        <taxon>Candidatus Chlorohelix</taxon>
    </lineage>
</organism>
<protein>
    <submittedName>
        <fullName evidence="3">PQQ-dependent sugar dehydrogenase</fullName>
    </submittedName>
</protein>
<evidence type="ECO:0000259" key="2">
    <source>
        <dbReference type="Pfam" id="PF22807"/>
    </source>
</evidence>
<name>A0ABY9B1K8_9CHLR</name>
<dbReference type="Pfam" id="PF22807">
    <property type="entry name" value="TrAA12"/>
    <property type="match status" value="1"/>
</dbReference>
<evidence type="ECO:0000256" key="1">
    <source>
        <dbReference type="SAM" id="SignalP"/>
    </source>
</evidence>
<keyword evidence="4" id="KW-1185">Reference proteome</keyword>
<feature type="signal peptide" evidence="1">
    <location>
        <begin position="1"/>
        <end position="24"/>
    </location>
</feature>
<dbReference type="PANTHER" id="PTHR19328:SF53">
    <property type="entry name" value="MEMBRANE PROTEIN"/>
    <property type="match status" value="1"/>
</dbReference>
<dbReference type="PANTHER" id="PTHR19328">
    <property type="entry name" value="HEDGEHOG-INTERACTING PROTEIN"/>
    <property type="match status" value="1"/>
</dbReference>
<dbReference type="SUPFAM" id="SSF50952">
    <property type="entry name" value="Soluble quinoprotein glucose dehydrogenase"/>
    <property type="match status" value="1"/>
</dbReference>